<reference evidence="1 2" key="1">
    <citation type="submission" date="2018-11" db="EMBL/GenBank/DDBJ databases">
        <authorList>
            <consortium name="Pathogen Informatics"/>
        </authorList>
    </citation>
    <scope>NUCLEOTIDE SEQUENCE [LARGE SCALE GENOMIC DNA]</scope>
</reference>
<dbReference type="WBParaSite" id="HPBE_0000136301-mRNA-1">
    <property type="protein sequence ID" value="HPBE_0000136301-mRNA-1"/>
    <property type="gene ID" value="HPBE_0000136301"/>
</dbReference>
<name>A0A183F5C1_HELPZ</name>
<keyword evidence="2" id="KW-1185">Reference proteome</keyword>
<evidence type="ECO:0000313" key="2">
    <source>
        <dbReference type="Proteomes" id="UP000050761"/>
    </source>
</evidence>
<evidence type="ECO:0000313" key="1">
    <source>
        <dbReference type="EMBL" id="VDO19746.1"/>
    </source>
</evidence>
<organism evidence="2 3">
    <name type="scientific">Heligmosomoides polygyrus</name>
    <name type="common">Parasitic roundworm</name>
    <dbReference type="NCBI Taxonomy" id="6339"/>
    <lineage>
        <taxon>Eukaryota</taxon>
        <taxon>Metazoa</taxon>
        <taxon>Ecdysozoa</taxon>
        <taxon>Nematoda</taxon>
        <taxon>Chromadorea</taxon>
        <taxon>Rhabditida</taxon>
        <taxon>Rhabditina</taxon>
        <taxon>Rhabditomorpha</taxon>
        <taxon>Strongyloidea</taxon>
        <taxon>Heligmosomidae</taxon>
        <taxon>Heligmosomoides</taxon>
    </lineage>
</organism>
<proteinExistence type="predicted"/>
<evidence type="ECO:0000313" key="3">
    <source>
        <dbReference type="WBParaSite" id="HPBE_0000136301-mRNA-1"/>
    </source>
</evidence>
<dbReference type="Proteomes" id="UP000050761">
    <property type="component" value="Unassembled WGS sequence"/>
</dbReference>
<sequence>MLRAVKQRRWCKANIAARKAEDVRSVERQWSTRNSPVPHEHRLHTTQLQSSIPTYTIEVGQHSLRLADARCYEHDVVSEAKMVSCRPSILTPMSSDSRSHGTFSAVALKSFEDTVSPCRTPLFTVMMTSL</sequence>
<reference evidence="3" key="2">
    <citation type="submission" date="2019-09" db="UniProtKB">
        <authorList>
            <consortium name="WormBaseParasite"/>
        </authorList>
    </citation>
    <scope>IDENTIFICATION</scope>
</reference>
<dbReference type="EMBL" id="UZAH01001452">
    <property type="protein sequence ID" value="VDO19746.1"/>
    <property type="molecule type" value="Genomic_DNA"/>
</dbReference>
<gene>
    <name evidence="1" type="ORF">HPBE_LOCUS1364</name>
</gene>
<protein>
    <submittedName>
        <fullName evidence="1 3">Uncharacterized protein</fullName>
    </submittedName>
</protein>
<accession>A0A3P7TEW5</accession>
<dbReference type="AlphaFoldDB" id="A0A183F5C1"/>
<accession>A0A183F5C1</accession>